<feature type="transmembrane region" description="Helical" evidence="1">
    <location>
        <begin position="342"/>
        <end position="360"/>
    </location>
</feature>
<evidence type="ECO:0000256" key="1">
    <source>
        <dbReference type="SAM" id="Phobius"/>
    </source>
</evidence>
<dbReference type="GeneID" id="26903452"/>
<dbReference type="PRINTS" id="PR00625">
    <property type="entry name" value="JDOMAIN"/>
</dbReference>
<dbReference type="InterPro" id="IPR050817">
    <property type="entry name" value="DjlA_DnaK_co-chaperone"/>
</dbReference>
<dbReference type="PANTHER" id="PTHR24074">
    <property type="entry name" value="CO-CHAPERONE PROTEIN DJLA"/>
    <property type="match status" value="1"/>
</dbReference>
<protein>
    <recommendedName>
        <fullName evidence="2">J domain-containing protein</fullName>
    </recommendedName>
</protein>
<comment type="caution">
    <text evidence="3">The sequence shown here is derived from an EMBL/GenBank/DDBJ whole genome shotgun (WGS) entry which is preliminary data.</text>
</comment>
<name>A0A0M9G4B6_LEPPY</name>
<sequence length="726" mass="81465">MSLISADIKMLPVNLKVIEDDTANDSRDLLSEVLEKNSDFRRFTQRMKGMARVFAIKSKKDSTVRLVSPSRDDDEQNEELDREWLECCLREYLERKRLFGNRFKSRKQLVLRIVTLLVPFLAVLWSIWPLWRVLIDVETDAYYKALGVPSTATSSEITRAYRNMMKKWHPDHNPNCGQYCRDETERIKDAYNMLLSRGDHQFTLANQYHEGLMTLRSALSFRGFQISSRAAMGVFMALSRMFPTKAKNSSTLRLGCNMLILLFCTVHETLYVSGFNIATIISLFYYCISMAKTSAQQRSMEEVTGNSYFDVLRDATVLLGCAGVASMALFLTEHPTVSTEEIFRMLYGGVYVMSFLYKFAPNIYDNFLMRKYSLPLTYLDMGSVRFTWTNFALSELSFAVDDLFVFTCRIPGPYRVLVYIAHFVCLCQLFLLPWDAPITSVKKSAKTSAPRAKEAGPTALAASKSAMDSVAEQADNTENVINPTICESPLTKEEEGVVTDLDSEEVTWLDIASLKYKTLVMTLGRKYSRQRGQNADAVDIAASADLQHVCIFAFGRASGAGAGATQPKINVLCQVRDPDVSRLIAQDRGPRVLTPPRSNTPWNLDMARAEYRKMLGVSAPLTNSQIWRKRTAKKALQAWQAVLVMALVCCVTGVICVLLGPTAFDVVRSTKGVDSSLRPQLFSRFSGVLPAEHFTNALSGGLLTAANLTLCVLDWWDAGATLGFIR</sequence>
<keyword evidence="4" id="KW-1185">Reference proteome</keyword>
<evidence type="ECO:0000259" key="2">
    <source>
        <dbReference type="PROSITE" id="PS50076"/>
    </source>
</evidence>
<dbReference type="OrthoDB" id="445556at2759"/>
<feature type="transmembrane region" description="Helical" evidence="1">
    <location>
        <begin position="413"/>
        <end position="434"/>
    </location>
</feature>
<evidence type="ECO:0000313" key="3">
    <source>
        <dbReference type="EMBL" id="KPA81977.1"/>
    </source>
</evidence>
<dbReference type="RefSeq" id="XP_015660416.1">
    <property type="nucleotide sequence ID" value="XM_015800409.1"/>
</dbReference>
<keyword evidence="1" id="KW-1133">Transmembrane helix</keyword>
<accession>A0A0M9G4B6</accession>
<gene>
    <name evidence="3" type="ORF">ABB37_03161</name>
</gene>
<dbReference type="Proteomes" id="UP000037923">
    <property type="component" value="Unassembled WGS sequence"/>
</dbReference>
<keyword evidence="1" id="KW-0472">Membrane</keyword>
<organism evidence="3 4">
    <name type="scientific">Leptomonas pyrrhocoris</name>
    <name type="common">Firebug parasite</name>
    <dbReference type="NCBI Taxonomy" id="157538"/>
    <lineage>
        <taxon>Eukaryota</taxon>
        <taxon>Discoba</taxon>
        <taxon>Euglenozoa</taxon>
        <taxon>Kinetoplastea</taxon>
        <taxon>Metakinetoplastina</taxon>
        <taxon>Trypanosomatida</taxon>
        <taxon>Trypanosomatidae</taxon>
        <taxon>Leishmaniinae</taxon>
        <taxon>Leptomonas</taxon>
    </lineage>
</organism>
<feature type="transmembrane region" description="Helical" evidence="1">
    <location>
        <begin position="274"/>
        <end position="291"/>
    </location>
</feature>
<dbReference type="AlphaFoldDB" id="A0A0M9G4B6"/>
<keyword evidence="1" id="KW-0812">Transmembrane</keyword>
<dbReference type="PROSITE" id="PS50076">
    <property type="entry name" value="DNAJ_2"/>
    <property type="match status" value="1"/>
</dbReference>
<reference evidence="3 4" key="1">
    <citation type="submission" date="2015-07" db="EMBL/GenBank/DDBJ databases">
        <title>High-quality genome of monoxenous trypanosomatid Leptomonas pyrrhocoris.</title>
        <authorList>
            <person name="Flegontov P."/>
            <person name="Butenko A."/>
            <person name="Firsov S."/>
            <person name="Vlcek C."/>
            <person name="Logacheva M.D."/>
            <person name="Field M."/>
            <person name="Filatov D."/>
            <person name="Flegontova O."/>
            <person name="Gerasimov E."/>
            <person name="Jackson A.P."/>
            <person name="Kelly S."/>
            <person name="Opperdoes F."/>
            <person name="O'Reilly A."/>
            <person name="Votypka J."/>
            <person name="Yurchenko V."/>
            <person name="Lukes J."/>
        </authorList>
    </citation>
    <scope>NUCLEOTIDE SEQUENCE [LARGE SCALE GENOMIC DNA]</scope>
    <source>
        <strain evidence="3">H10</strain>
    </source>
</reference>
<dbReference type="CDD" id="cd06257">
    <property type="entry name" value="DnaJ"/>
    <property type="match status" value="1"/>
</dbReference>
<evidence type="ECO:0000313" key="4">
    <source>
        <dbReference type="Proteomes" id="UP000037923"/>
    </source>
</evidence>
<feature type="transmembrane region" description="Helical" evidence="1">
    <location>
        <begin position="311"/>
        <end position="330"/>
    </location>
</feature>
<feature type="transmembrane region" description="Helical" evidence="1">
    <location>
        <begin position="638"/>
        <end position="660"/>
    </location>
</feature>
<dbReference type="VEuPathDB" id="TriTrypDB:LpyrH10_05_0210"/>
<dbReference type="SUPFAM" id="SSF46565">
    <property type="entry name" value="Chaperone J-domain"/>
    <property type="match status" value="1"/>
</dbReference>
<dbReference type="OMA" id="YDNFLMR"/>
<dbReference type="Gene3D" id="1.10.287.110">
    <property type="entry name" value="DnaJ domain"/>
    <property type="match status" value="1"/>
</dbReference>
<dbReference type="EMBL" id="LGTL01000005">
    <property type="protein sequence ID" value="KPA81977.1"/>
    <property type="molecule type" value="Genomic_DNA"/>
</dbReference>
<dbReference type="SMART" id="SM00271">
    <property type="entry name" value="DnaJ"/>
    <property type="match status" value="1"/>
</dbReference>
<feature type="transmembrane region" description="Helical" evidence="1">
    <location>
        <begin position="109"/>
        <end position="128"/>
    </location>
</feature>
<feature type="domain" description="J" evidence="2">
    <location>
        <begin position="141"/>
        <end position="209"/>
    </location>
</feature>
<dbReference type="InterPro" id="IPR036869">
    <property type="entry name" value="J_dom_sf"/>
</dbReference>
<dbReference type="InterPro" id="IPR001623">
    <property type="entry name" value="DnaJ_domain"/>
</dbReference>
<dbReference type="Pfam" id="PF00226">
    <property type="entry name" value="DnaJ"/>
    <property type="match status" value="1"/>
</dbReference>
<proteinExistence type="predicted"/>